<comment type="similarity">
    <text evidence="2">Belongs to the bacterial solute-binding protein 1 family.</text>
</comment>
<evidence type="ECO:0000256" key="1">
    <source>
        <dbReference type="ARBA" id="ARBA00004418"/>
    </source>
</evidence>
<keyword evidence="6" id="KW-0472">Membrane</keyword>
<dbReference type="CDD" id="cd13585">
    <property type="entry name" value="PBP2_TMBP_like"/>
    <property type="match status" value="1"/>
</dbReference>
<evidence type="ECO:0000256" key="8">
    <source>
        <dbReference type="ARBA" id="ARBA00023288"/>
    </source>
</evidence>
<protein>
    <submittedName>
        <fullName evidence="10">Carbohydrate ABC transporter substrate-binding protein, CUT1 family</fullName>
    </submittedName>
</protein>
<dbReference type="InterPro" id="IPR006059">
    <property type="entry name" value="SBP"/>
</dbReference>
<dbReference type="Proteomes" id="UP000186002">
    <property type="component" value="Unassembled WGS sequence"/>
</dbReference>
<keyword evidence="3" id="KW-1003">Cell membrane</keyword>
<dbReference type="EMBL" id="FRBW01000005">
    <property type="protein sequence ID" value="SHN08158.1"/>
    <property type="molecule type" value="Genomic_DNA"/>
</dbReference>
<comment type="subcellular location">
    <subcellularLocation>
        <location evidence="1">Periplasm</location>
    </subcellularLocation>
</comment>
<dbReference type="OrthoDB" id="9803049at2"/>
<feature type="signal peptide" evidence="9">
    <location>
        <begin position="1"/>
        <end position="23"/>
    </location>
</feature>
<keyword evidence="7" id="KW-0564">Palmitate</keyword>
<organism evidence="10 11">
    <name type="scientific">Roseibium suaedae</name>
    <dbReference type="NCBI Taxonomy" id="735517"/>
    <lineage>
        <taxon>Bacteria</taxon>
        <taxon>Pseudomonadati</taxon>
        <taxon>Pseudomonadota</taxon>
        <taxon>Alphaproteobacteria</taxon>
        <taxon>Hyphomicrobiales</taxon>
        <taxon>Stappiaceae</taxon>
        <taxon>Roseibium</taxon>
    </lineage>
</organism>
<evidence type="ECO:0000313" key="11">
    <source>
        <dbReference type="Proteomes" id="UP000186002"/>
    </source>
</evidence>
<keyword evidence="8" id="KW-0449">Lipoprotein</keyword>
<dbReference type="PANTHER" id="PTHR43649">
    <property type="entry name" value="ARABINOSE-BINDING PROTEIN-RELATED"/>
    <property type="match status" value="1"/>
</dbReference>
<evidence type="ECO:0000313" key="10">
    <source>
        <dbReference type="EMBL" id="SHN08158.1"/>
    </source>
</evidence>
<proteinExistence type="inferred from homology"/>
<evidence type="ECO:0000256" key="6">
    <source>
        <dbReference type="ARBA" id="ARBA00023136"/>
    </source>
</evidence>
<gene>
    <name evidence="10" type="ORF">SAMN05444272_4005</name>
</gene>
<evidence type="ECO:0000256" key="3">
    <source>
        <dbReference type="ARBA" id="ARBA00022475"/>
    </source>
</evidence>
<dbReference type="AlphaFoldDB" id="A0A1M7NVY5"/>
<dbReference type="SUPFAM" id="SSF53850">
    <property type="entry name" value="Periplasmic binding protein-like II"/>
    <property type="match status" value="1"/>
</dbReference>
<reference evidence="10 11" key="1">
    <citation type="submission" date="2016-11" db="EMBL/GenBank/DDBJ databases">
        <authorList>
            <person name="Jaros S."/>
            <person name="Januszkiewicz K."/>
            <person name="Wedrychowicz H."/>
        </authorList>
    </citation>
    <scope>NUCLEOTIDE SEQUENCE [LARGE SCALE GENOMIC DNA]</scope>
    <source>
        <strain evidence="10 11">DSM 22153</strain>
    </source>
</reference>
<sequence length="429" mass="46003">MKTICTAASAALMTFALASTALASDPLKVWMRYGDNEKNVLDQITKDFTAKTGVEIDLFLANTDFETRLARAAVGGSLPDVVVNDATAMGQMLDMGILKEVDRSAVQGGDQLYDVAWQSVQAQDGKFYGVPTSAQAFAVFIRKDWREKLGYDVPKTWDELAELAKAFTEKDPDGNGKADTYGYVMPVSATRGYASWFLSDLIWQAGGDFLAKKDNGYTSSLATPEVEKAVSFARDMICNGYAQPSAITATTGDATPVFSSGQAGIYRSGPYHLAPFSKEPGRDKIEVIAPPAGPAGQAELAEGEAAFITVSSTQDDAARQFIEYLISAEGQQTGMAVGIDSSPIVRLPVNKTVNVAEIQPDKAWATYADLYGKSGHYFPRVPNWKPIRQLTADGFNKILSDCSSDIAAGLAATDETVNVELANQGVKAD</sequence>
<keyword evidence="4 9" id="KW-0732">Signal</keyword>
<keyword evidence="5" id="KW-0574">Periplasm</keyword>
<dbReference type="GO" id="GO:0042597">
    <property type="term" value="C:periplasmic space"/>
    <property type="evidence" value="ECO:0007669"/>
    <property type="project" value="UniProtKB-SubCell"/>
</dbReference>
<dbReference type="Pfam" id="PF01547">
    <property type="entry name" value="SBP_bac_1"/>
    <property type="match status" value="1"/>
</dbReference>
<dbReference type="RefSeq" id="WP_073015117.1">
    <property type="nucleotide sequence ID" value="NZ_FRBW01000005.1"/>
</dbReference>
<evidence type="ECO:0000256" key="4">
    <source>
        <dbReference type="ARBA" id="ARBA00022729"/>
    </source>
</evidence>
<evidence type="ECO:0000256" key="7">
    <source>
        <dbReference type="ARBA" id="ARBA00023139"/>
    </source>
</evidence>
<evidence type="ECO:0000256" key="5">
    <source>
        <dbReference type="ARBA" id="ARBA00022764"/>
    </source>
</evidence>
<feature type="chain" id="PRO_5012207045" evidence="9">
    <location>
        <begin position="24"/>
        <end position="429"/>
    </location>
</feature>
<dbReference type="PANTHER" id="PTHR43649:SF33">
    <property type="entry name" value="POLYGALACTURONAN_RHAMNOGALACTURONAN-BINDING PROTEIN YTCQ"/>
    <property type="match status" value="1"/>
</dbReference>
<accession>A0A1M7NVY5</accession>
<dbReference type="InterPro" id="IPR050490">
    <property type="entry name" value="Bact_solute-bd_prot1"/>
</dbReference>
<dbReference type="STRING" id="735517.SAMN05444272_4005"/>
<keyword evidence="11" id="KW-1185">Reference proteome</keyword>
<name>A0A1M7NVY5_9HYPH</name>
<dbReference type="Gene3D" id="3.40.190.10">
    <property type="entry name" value="Periplasmic binding protein-like II"/>
    <property type="match status" value="1"/>
</dbReference>
<evidence type="ECO:0000256" key="2">
    <source>
        <dbReference type="ARBA" id="ARBA00008520"/>
    </source>
</evidence>
<evidence type="ECO:0000256" key="9">
    <source>
        <dbReference type="SAM" id="SignalP"/>
    </source>
</evidence>